<accession>A0A1G9VQP4</accession>
<proteinExistence type="predicted"/>
<evidence type="ECO:0000313" key="5">
    <source>
        <dbReference type="Proteomes" id="UP000198552"/>
    </source>
</evidence>
<gene>
    <name evidence="4" type="ORF">SAMN05428957_11433</name>
</gene>
<dbReference type="Gene3D" id="1.20.1260.10">
    <property type="match status" value="1"/>
</dbReference>
<reference evidence="5" key="1">
    <citation type="submission" date="2016-10" db="EMBL/GenBank/DDBJ databases">
        <authorList>
            <person name="Varghese N."/>
            <person name="Submissions S."/>
        </authorList>
    </citation>
    <scope>NUCLEOTIDE SEQUENCE [LARGE SCALE GENOMIC DNA]</scope>
    <source>
        <strain evidence="5">EPL6</strain>
    </source>
</reference>
<evidence type="ECO:0000256" key="2">
    <source>
        <dbReference type="SAM" id="SignalP"/>
    </source>
</evidence>
<organism evidence="4 5">
    <name type="scientific">Oryzisolibacter propanilivorax</name>
    <dbReference type="NCBI Taxonomy" id="1527607"/>
    <lineage>
        <taxon>Bacteria</taxon>
        <taxon>Pseudomonadati</taxon>
        <taxon>Pseudomonadota</taxon>
        <taxon>Betaproteobacteria</taxon>
        <taxon>Burkholderiales</taxon>
        <taxon>Comamonadaceae</taxon>
        <taxon>Oryzisolibacter</taxon>
    </lineage>
</organism>
<evidence type="ECO:0000313" key="4">
    <source>
        <dbReference type="EMBL" id="SDM74427.1"/>
    </source>
</evidence>
<feature type="signal peptide" evidence="2">
    <location>
        <begin position="1"/>
        <end position="24"/>
    </location>
</feature>
<protein>
    <submittedName>
        <fullName evidence="4">Putative membrane protein</fullName>
    </submittedName>
</protein>
<dbReference type="STRING" id="1527607.SAMN05428957_11433"/>
<dbReference type="RefSeq" id="WP_091572861.1">
    <property type="nucleotide sequence ID" value="NZ_FNHP01000014.1"/>
</dbReference>
<feature type="region of interest" description="Disordered" evidence="1">
    <location>
        <begin position="223"/>
        <end position="251"/>
    </location>
</feature>
<name>A0A1G9VQP4_9BURK</name>
<evidence type="ECO:0000259" key="3">
    <source>
        <dbReference type="Pfam" id="PF13628"/>
    </source>
</evidence>
<feature type="compositionally biased region" description="Low complexity" evidence="1">
    <location>
        <begin position="63"/>
        <end position="80"/>
    </location>
</feature>
<dbReference type="PANTHER" id="PTHR38593">
    <property type="entry name" value="BLR2558 PROTEIN"/>
    <property type="match status" value="1"/>
</dbReference>
<dbReference type="PANTHER" id="PTHR38593:SF1">
    <property type="entry name" value="BLR2558 PROTEIN"/>
    <property type="match status" value="1"/>
</dbReference>
<evidence type="ECO:0000256" key="1">
    <source>
        <dbReference type="SAM" id="MobiDB-lite"/>
    </source>
</evidence>
<dbReference type="Pfam" id="PF13628">
    <property type="entry name" value="DUF4142"/>
    <property type="match status" value="1"/>
</dbReference>
<feature type="domain" description="DUF4142" evidence="3">
    <location>
        <begin position="88"/>
        <end position="224"/>
    </location>
</feature>
<keyword evidence="5" id="KW-1185">Reference proteome</keyword>
<dbReference type="Proteomes" id="UP000198552">
    <property type="component" value="Unassembled WGS sequence"/>
</dbReference>
<dbReference type="InterPro" id="IPR012347">
    <property type="entry name" value="Ferritin-like"/>
</dbReference>
<dbReference type="EMBL" id="FNHP01000014">
    <property type="protein sequence ID" value="SDM74427.1"/>
    <property type="molecule type" value="Genomic_DNA"/>
</dbReference>
<dbReference type="AlphaFoldDB" id="A0A1G9VQP4"/>
<feature type="chain" id="PRO_5011552439" evidence="2">
    <location>
        <begin position="25"/>
        <end position="251"/>
    </location>
</feature>
<dbReference type="InterPro" id="IPR025419">
    <property type="entry name" value="DUF4142"/>
</dbReference>
<sequence>MLFPRLRTTAAVIAGASLGLAAWAQGSPPSVAPPTSAITSPDTPPATRGSSNADTPPAKNGNSTPGTAPAASPSQAAPKPSDSKPAHADAAFMDDAAHAGHYEVEAAQLALKKGQSDAVKGFAKRMVDDHTAASQQLASLAAAKNHKLPDGPSLVQKGKLKLLGTHDGAKFDKSYIDALGPKAHKETIELFEKASSKAHDPDVKAFADKTLPTLREHLKLAEELDRSMNGADKHATRDAPLHNDMKDNRKK</sequence>
<dbReference type="OrthoDB" id="118677at2"/>
<feature type="region of interest" description="Disordered" evidence="1">
    <location>
        <begin position="24"/>
        <end position="94"/>
    </location>
</feature>
<keyword evidence="2" id="KW-0732">Signal</keyword>